<dbReference type="AlphaFoldDB" id="A0A645HT93"/>
<comment type="caution">
    <text evidence="1">The sequence shown here is derived from an EMBL/GenBank/DDBJ whole genome shotgun (WGS) entry which is preliminary data.</text>
</comment>
<evidence type="ECO:0000313" key="1">
    <source>
        <dbReference type="EMBL" id="MPN38603.1"/>
    </source>
</evidence>
<protein>
    <submittedName>
        <fullName evidence="1">Uncharacterized protein</fullName>
    </submittedName>
</protein>
<organism evidence="1">
    <name type="scientific">bioreactor metagenome</name>
    <dbReference type="NCBI Taxonomy" id="1076179"/>
    <lineage>
        <taxon>unclassified sequences</taxon>
        <taxon>metagenomes</taxon>
        <taxon>ecological metagenomes</taxon>
    </lineage>
</organism>
<gene>
    <name evidence="1" type="ORF">SDC9_186127</name>
</gene>
<proteinExistence type="predicted"/>
<sequence length="111" mass="12134">MLGLMHPRGINKYNLLVPSSKYALYSGSGSLGLLRNNGNFGAYNFINQCGFSHIRSANNTNKSRLHYYLSLLHGSSGSKVEAFAVMLPSDNSSADVVGSYKEKIWGSISRK</sequence>
<name>A0A645HT93_9ZZZZ</name>
<accession>A0A645HT93</accession>
<reference evidence="1" key="1">
    <citation type="submission" date="2019-08" db="EMBL/GenBank/DDBJ databases">
        <authorList>
            <person name="Kucharzyk K."/>
            <person name="Murdoch R.W."/>
            <person name="Higgins S."/>
            <person name="Loffler F."/>
        </authorList>
    </citation>
    <scope>NUCLEOTIDE SEQUENCE</scope>
</reference>
<dbReference type="EMBL" id="VSSQ01093934">
    <property type="protein sequence ID" value="MPN38603.1"/>
    <property type="molecule type" value="Genomic_DNA"/>
</dbReference>